<evidence type="ECO:0000256" key="3">
    <source>
        <dbReference type="ARBA" id="ARBA00012744"/>
    </source>
</evidence>
<dbReference type="InterPro" id="IPR019800">
    <property type="entry name" value="Glyco_hydro_3_AS"/>
</dbReference>
<proteinExistence type="inferred from homology"/>
<gene>
    <name evidence="9" type="ORF">A5810_000800</name>
</gene>
<accession>A0A242BGE4</accession>
<dbReference type="GO" id="GO:0009251">
    <property type="term" value="P:glucan catabolic process"/>
    <property type="evidence" value="ECO:0007669"/>
    <property type="project" value="TreeGrafter"/>
</dbReference>
<comment type="similarity">
    <text evidence="2 7">Belongs to the glycosyl hydrolase 3 family.</text>
</comment>
<keyword evidence="5 7" id="KW-0378">Hydrolase</keyword>
<name>A0A242BGE4_ENTFC</name>
<evidence type="ECO:0000313" key="9">
    <source>
        <dbReference type="EMBL" id="OTN94557.1"/>
    </source>
</evidence>
<sequence length="734" mass="82153">MDEKQLKQLADSLTIKEKIAQTVQLNGDLFTDSDVMNTGPTKELGFPDDFDLSQIGSIYNINEPEKLKKIQTKIMEESSKKIPLLFMSDVIYGFRTIFPIPLAQAGSYDFDLIQKAAQETAKESYLSGLHVLFSPMLDLVRDPRWGRVMESPGEDVYTAKEFAKHAVQGYQGDDLQLIDKYRVGACIKHFAGYGAPEAGREYNTVDMSNQRLFNEYLAPYQAAVEANCLLVMTAFNVLNGVPSTGNRWLNREILRKRFGFNGVLVSDYAAIEELEVHGYTKDQANSAKKALEAGVDFDMMTSVYANSLEKLAEENKEILQLLDEAVWRILVLKNKLGLFEDPYRGLEEENIGEILTEESKEVAVKLVEKSCVLLKNDDTLPLKKHQKIAVIGPYGKSRLTIGFWASVSGKPQDSIPLKDGLEQHFSKEQLLFAKGFNLFDSYEPFGPLKAGIEQLNGTIEDEETLIQEALETAEKSDVILLTIGEQFLESGEGASKTNLRLPEKQKRLIKALVALDKPIVGILYTGRPLVLTEIEPYFSSLLLVWYPGTMGGIGIANLLAGEAVPSARLSMTFPRSEGQIPIYYAHASTGRPLETSTHSTRFVSKYIDESNEPLFAFGAGKTYGKVEANWQEIQDQEDKLQFVYEAVNHSATPIETVIHIYVKDKTASIVQPVKRLIASQVVSIHADEKKLINFTVSKEALMFYNNQGEKIWESGEFTFSLSTVDSEEDRTIQL</sequence>
<organism evidence="9 10">
    <name type="scientific">Enterococcus faecium</name>
    <name type="common">Streptococcus faecium</name>
    <dbReference type="NCBI Taxonomy" id="1352"/>
    <lineage>
        <taxon>Bacteria</taxon>
        <taxon>Bacillati</taxon>
        <taxon>Bacillota</taxon>
        <taxon>Bacilli</taxon>
        <taxon>Lactobacillales</taxon>
        <taxon>Enterococcaceae</taxon>
        <taxon>Enterococcus</taxon>
    </lineage>
</organism>
<dbReference type="InterPro" id="IPR017853">
    <property type="entry name" value="GH"/>
</dbReference>
<evidence type="ECO:0000256" key="5">
    <source>
        <dbReference type="ARBA" id="ARBA00022801"/>
    </source>
</evidence>
<dbReference type="PANTHER" id="PTHR30620">
    <property type="entry name" value="PERIPLASMIC BETA-GLUCOSIDASE-RELATED"/>
    <property type="match status" value="1"/>
</dbReference>
<dbReference type="InterPro" id="IPR036962">
    <property type="entry name" value="Glyco_hydro_3_N_sf"/>
</dbReference>
<dbReference type="Gene3D" id="3.20.20.300">
    <property type="entry name" value="Glycoside hydrolase, family 3, N-terminal domain"/>
    <property type="match status" value="1"/>
</dbReference>
<feature type="domain" description="Fibronectin type III-like" evidence="8">
    <location>
        <begin position="656"/>
        <end position="725"/>
    </location>
</feature>
<dbReference type="SMART" id="SM01217">
    <property type="entry name" value="Fn3_like"/>
    <property type="match status" value="1"/>
</dbReference>
<reference evidence="9 10" key="1">
    <citation type="submission" date="2017-05" db="EMBL/GenBank/DDBJ databases">
        <title>The Genome Sequence of Enterococcus faecium 7H8_DIV0219.</title>
        <authorList>
            <consortium name="The Broad Institute Genomics Platform"/>
            <consortium name="The Broad Institute Genomic Center for Infectious Diseases"/>
            <person name="Earl A."/>
            <person name="Manson A."/>
            <person name="Schwartman J."/>
            <person name="Gilmore M."/>
            <person name="Abouelleil A."/>
            <person name="Cao P."/>
            <person name="Chapman S."/>
            <person name="Cusick C."/>
            <person name="Shea T."/>
            <person name="Young S."/>
            <person name="Neafsey D."/>
            <person name="Nusbaum C."/>
            <person name="Birren B."/>
        </authorList>
    </citation>
    <scope>NUCLEOTIDE SEQUENCE [LARGE SCALE GENOMIC DNA]</scope>
    <source>
        <strain evidence="9 10">7H8_DIV0219</strain>
    </source>
</reference>
<evidence type="ECO:0000256" key="2">
    <source>
        <dbReference type="ARBA" id="ARBA00005336"/>
    </source>
</evidence>
<dbReference type="InterPro" id="IPR051915">
    <property type="entry name" value="Cellulose_Degrad_GH3"/>
</dbReference>
<evidence type="ECO:0000256" key="4">
    <source>
        <dbReference type="ARBA" id="ARBA00022729"/>
    </source>
</evidence>
<protein>
    <recommendedName>
        <fullName evidence="3">beta-glucosidase</fullName>
        <ecNumber evidence="3">3.2.1.21</ecNumber>
    </recommendedName>
</protein>
<dbReference type="PRINTS" id="PR00133">
    <property type="entry name" value="GLHYDRLASE3"/>
</dbReference>
<dbReference type="Proteomes" id="UP000194885">
    <property type="component" value="Unassembled WGS sequence"/>
</dbReference>
<evidence type="ECO:0000256" key="1">
    <source>
        <dbReference type="ARBA" id="ARBA00000448"/>
    </source>
</evidence>
<dbReference type="EC" id="3.2.1.21" evidence="3"/>
<dbReference type="InterPro" id="IPR002772">
    <property type="entry name" value="Glyco_hydro_3_C"/>
</dbReference>
<dbReference type="EMBL" id="NGKW01000002">
    <property type="protein sequence ID" value="OTN94557.1"/>
    <property type="molecule type" value="Genomic_DNA"/>
</dbReference>
<dbReference type="SUPFAM" id="SSF51445">
    <property type="entry name" value="(Trans)glycosidases"/>
    <property type="match status" value="1"/>
</dbReference>
<dbReference type="InterPro" id="IPR013783">
    <property type="entry name" value="Ig-like_fold"/>
</dbReference>
<dbReference type="InterPro" id="IPR026891">
    <property type="entry name" value="Fn3-like"/>
</dbReference>
<dbReference type="Pfam" id="PF00933">
    <property type="entry name" value="Glyco_hydro_3"/>
    <property type="match status" value="1"/>
</dbReference>
<dbReference type="Pfam" id="PF14310">
    <property type="entry name" value="Fn3-like"/>
    <property type="match status" value="1"/>
</dbReference>
<keyword evidence="4" id="KW-0732">Signal</keyword>
<comment type="catalytic activity">
    <reaction evidence="1">
        <text>Hydrolysis of terminal, non-reducing beta-D-glucosyl residues with release of beta-D-glucose.</text>
        <dbReference type="EC" id="3.2.1.21"/>
    </reaction>
</comment>
<comment type="caution">
    <text evidence="9">The sequence shown here is derived from an EMBL/GenBank/DDBJ whole genome shotgun (WGS) entry which is preliminary data.</text>
</comment>
<evidence type="ECO:0000313" key="10">
    <source>
        <dbReference type="Proteomes" id="UP000194885"/>
    </source>
</evidence>
<dbReference type="InterPro" id="IPR001764">
    <property type="entry name" value="Glyco_hydro_3_N"/>
</dbReference>
<dbReference type="Pfam" id="PF01915">
    <property type="entry name" value="Glyco_hydro_3_C"/>
    <property type="match status" value="1"/>
</dbReference>
<keyword evidence="6 7" id="KW-0326">Glycosidase</keyword>
<dbReference type="RefSeq" id="WP_086323094.1">
    <property type="nucleotide sequence ID" value="NZ_NGKW01000002.1"/>
</dbReference>
<dbReference type="Gene3D" id="3.40.50.1700">
    <property type="entry name" value="Glycoside hydrolase family 3 C-terminal domain"/>
    <property type="match status" value="1"/>
</dbReference>
<dbReference type="AlphaFoldDB" id="A0A242BGE4"/>
<dbReference type="Gene3D" id="2.60.40.10">
    <property type="entry name" value="Immunoglobulins"/>
    <property type="match status" value="1"/>
</dbReference>
<dbReference type="PANTHER" id="PTHR30620:SF16">
    <property type="entry name" value="LYSOSOMAL BETA GLUCOSIDASE"/>
    <property type="match status" value="1"/>
</dbReference>
<dbReference type="PROSITE" id="PS00775">
    <property type="entry name" value="GLYCOSYL_HYDROL_F3"/>
    <property type="match status" value="1"/>
</dbReference>
<evidence type="ECO:0000256" key="7">
    <source>
        <dbReference type="RuleBase" id="RU361161"/>
    </source>
</evidence>
<dbReference type="InterPro" id="IPR036881">
    <property type="entry name" value="Glyco_hydro_3_C_sf"/>
</dbReference>
<evidence type="ECO:0000256" key="6">
    <source>
        <dbReference type="ARBA" id="ARBA00023295"/>
    </source>
</evidence>
<dbReference type="SUPFAM" id="SSF52279">
    <property type="entry name" value="Beta-D-glucan exohydrolase, C-terminal domain"/>
    <property type="match status" value="1"/>
</dbReference>
<dbReference type="GO" id="GO:0008422">
    <property type="term" value="F:beta-glucosidase activity"/>
    <property type="evidence" value="ECO:0007669"/>
    <property type="project" value="UniProtKB-EC"/>
</dbReference>
<evidence type="ECO:0000259" key="8">
    <source>
        <dbReference type="SMART" id="SM01217"/>
    </source>
</evidence>